<dbReference type="PROSITE" id="PS00678">
    <property type="entry name" value="WD_REPEATS_1"/>
    <property type="match status" value="1"/>
</dbReference>
<dbReference type="InterPro" id="IPR015943">
    <property type="entry name" value="WD40/YVTN_repeat-like_dom_sf"/>
</dbReference>
<feature type="compositionally biased region" description="Low complexity" evidence="5">
    <location>
        <begin position="540"/>
        <end position="552"/>
    </location>
</feature>
<dbReference type="PROSITE" id="PS50294">
    <property type="entry name" value="WD_REPEATS_REGION"/>
    <property type="match status" value="1"/>
</dbReference>
<dbReference type="Proteomes" id="UP000095009">
    <property type="component" value="Unassembled WGS sequence"/>
</dbReference>
<keyword evidence="2 4" id="KW-0853">WD repeat</keyword>
<accession>A0A1E3PNG8</accession>
<keyword evidence="3" id="KW-0677">Repeat</keyword>
<comment type="similarity">
    <text evidence="1">Belongs to the WD repeat EIPR1 family.</text>
</comment>
<dbReference type="PROSITE" id="PS50082">
    <property type="entry name" value="WD_REPEATS_2"/>
    <property type="match status" value="1"/>
</dbReference>
<evidence type="ECO:0000313" key="6">
    <source>
        <dbReference type="EMBL" id="ODQ66961.1"/>
    </source>
</evidence>
<dbReference type="PANTHER" id="PTHR14205:SF15">
    <property type="entry name" value="EARP AND GARP COMPLEX-INTERACTING PROTEIN 1"/>
    <property type="match status" value="1"/>
</dbReference>
<dbReference type="Pfam" id="PF00400">
    <property type="entry name" value="WD40"/>
    <property type="match status" value="2"/>
</dbReference>
<evidence type="ECO:0000256" key="5">
    <source>
        <dbReference type="SAM" id="MobiDB-lite"/>
    </source>
</evidence>
<dbReference type="OrthoDB" id="361494at2759"/>
<dbReference type="InterPro" id="IPR040323">
    <property type="entry name" value="EIPR1"/>
</dbReference>
<gene>
    <name evidence="6" type="ORF">NADFUDRAFT_77011</name>
</gene>
<evidence type="ECO:0000313" key="7">
    <source>
        <dbReference type="Proteomes" id="UP000095009"/>
    </source>
</evidence>
<dbReference type="SMART" id="SM00320">
    <property type="entry name" value="WD40"/>
    <property type="match status" value="3"/>
</dbReference>
<name>A0A1E3PNG8_9ASCO</name>
<reference evidence="6 7" key="1">
    <citation type="journal article" date="2016" name="Proc. Natl. Acad. Sci. U.S.A.">
        <title>Comparative genomics of biotechnologically important yeasts.</title>
        <authorList>
            <person name="Riley R."/>
            <person name="Haridas S."/>
            <person name="Wolfe K.H."/>
            <person name="Lopes M.R."/>
            <person name="Hittinger C.T."/>
            <person name="Goeker M."/>
            <person name="Salamov A.A."/>
            <person name="Wisecaver J.H."/>
            <person name="Long T.M."/>
            <person name="Calvey C.H."/>
            <person name="Aerts A.L."/>
            <person name="Barry K.W."/>
            <person name="Choi C."/>
            <person name="Clum A."/>
            <person name="Coughlan A.Y."/>
            <person name="Deshpande S."/>
            <person name="Douglass A.P."/>
            <person name="Hanson S.J."/>
            <person name="Klenk H.-P."/>
            <person name="LaButti K.M."/>
            <person name="Lapidus A."/>
            <person name="Lindquist E.A."/>
            <person name="Lipzen A.M."/>
            <person name="Meier-Kolthoff J.P."/>
            <person name="Ohm R.A."/>
            <person name="Otillar R.P."/>
            <person name="Pangilinan J.L."/>
            <person name="Peng Y."/>
            <person name="Rokas A."/>
            <person name="Rosa C.A."/>
            <person name="Scheuner C."/>
            <person name="Sibirny A.A."/>
            <person name="Slot J.C."/>
            <person name="Stielow J.B."/>
            <person name="Sun H."/>
            <person name="Kurtzman C.P."/>
            <person name="Blackwell M."/>
            <person name="Grigoriev I.V."/>
            <person name="Jeffries T.W."/>
        </authorList>
    </citation>
    <scope>NUCLEOTIDE SEQUENCE [LARGE SCALE GENOMIC DNA]</scope>
    <source>
        <strain evidence="6 7">DSM 6958</strain>
    </source>
</reference>
<keyword evidence="7" id="KW-1185">Reference proteome</keyword>
<protein>
    <submittedName>
        <fullName evidence="6">WD40 repeat-like protein</fullName>
    </submittedName>
</protein>
<proteinExistence type="inferred from homology"/>
<feature type="region of interest" description="Disordered" evidence="5">
    <location>
        <begin position="532"/>
        <end position="560"/>
    </location>
</feature>
<evidence type="ECO:0000256" key="3">
    <source>
        <dbReference type="ARBA" id="ARBA00022737"/>
    </source>
</evidence>
<evidence type="ECO:0000256" key="4">
    <source>
        <dbReference type="PROSITE-ProRule" id="PRU00221"/>
    </source>
</evidence>
<feature type="repeat" description="WD" evidence="4">
    <location>
        <begin position="339"/>
        <end position="375"/>
    </location>
</feature>
<sequence length="580" mass="64800">MSSRIIQSQEISNDRSYYSYNCYSKTGEIQPQYSWETRSTKPVDPRLDHSRNDANLHIETQGHDYMGLPSPVSDINYPSNPETTSAYWSVPDPSRYLTTIATHETENLIAVGGGGQESNLFLYELQPAISPNESILTHHQTITLPGIHSLNWVSPFHNLGGTNNNNMLATGHNDGFINLVLIPDAYSNESAEILKRYDHLAHLRPSRTTSTRINFFDLTNVNWKSCASSSIISLLSQHIFFWNPSRSDIPVIKQRIKGVSCLNASPSRDGIVALGGSLGISIMDLRVKNSPCLRPKTNNNSASTNVKWSPFDPNVILSTHDDHHIKLWDIRAAGCFADINEHFDVINSIEWSLTTPTEFQSASSDGTVRIWNVNNCDNRNQLATSKPSSTSLTSPKETPIKLADQSIDDLKWLTPTARLSYKRRKSIHLDAERLAIFNEANSKQRYCYNPFNQDQNFNDISNITSYSSFENSSKHTAIKSSSRRFLGLAFAPGLQDYSAMLTIDHSGYFGLHARVHPLPMYTRDDKASLPLGLLDDRRSSSSSSSSSVSQRSTATMDSEYTVEEAAGVTKNSGIHDFDFF</sequence>
<evidence type="ECO:0000256" key="1">
    <source>
        <dbReference type="ARBA" id="ARBA00005672"/>
    </source>
</evidence>
<dbReference type="AlphaFoldDB" id="A0A1E3PNG8"/>
<dbReference type="InterPro" id="IPR019775">
    <property type="entry name" value="WD40_repeat_CS"/>
</dbReference>
<dbReference type="InterPro" id="IPR001680">
    <property type="entry name" value="WD40_rpt"/>
</dbReference>
<dbReference type="SUPFAM" id="SSF50978">
    <property type="entry name" value="WD40 repeat-like"/>
    <property type="match status" value="1"/>
</dbReference>
<organism evidence="6 7">
    <name type="scientific">Nadsonia fulvescens var. elongata DSM 6958</name>
    <dbReference type="NCBI Taxonomy" id="857566"/>
    <lineage>
        <taxon>Eukaryota</taxon>
        <taxon>Fungi</taxon>
        <taxon>Dikarya</taxon>
        <taxon>Ascomycota</taxon>
        <taxon>Saccharomycotina</taxon>
        <taxon>Dipodascomycetes</taxon>
        <taxon>Dipodascales</taxon>
        <taxon>Dipodascales incertae sedis</taxon>
        <taxon>Nadsonia</taxon>
    </lineage>
</organism>
<dbReference type="STRING" id="857566.A0A1E3PNG8"/>
<dbReference type="GO" id="GO:0016567">
    <property type="term" value="P:protein ubiquitination"/>
    <property type="evidence" value="ECO:0007669"/>
    <property type="project" value="TreeGrafter"/>
</dbReference>
<dbReference type="Gene3D" id="2.130.10.10">
    <property type="entry name" value="YVTN repeat-like/Quinoprotein amine dehydrogenase"/>
    <property type="match status" value="1"/>
</dbReference>
<dbReference type="EMBL" id="KV454407">
    <property type="protein sequence ID" value="ODQ66961.1"/>
    <property type="molecule type" value="Genomic_DNA"/>
</dbReference>
<dbReference type="PANTHER" id="PTHR14205">
    <property type="entry name" value="WD-REPEAT PROTEIN"/>
    <property type="match status" value="1"/>
</dbReference>
<dbReference type="InterPro" id="IPR036322">
    <property type="entry name" value="WD40_repeat_dom_sf"/>
</dbReference>
<evidence type="ECO:0000256" key="2">
    <source>
        <dbReference type="ARBA" id="ARBA00022574"/>
    </source>
</evidence>